<dbReference type="EMBL" id="JACNLL010000023">
    <property type="protein sequence ID" value="MBC8198736.1"/>
    <property type="molecule type" value="Genomic_DNA"/>
</dbReference>
<feature type="repeat" description="TPR" evidence="3">
    <location>
        <begin position="634"/>
        <end position="667"/>
    </location>
</feature>
<organism evidence="7 8">
    <name type="scientific">Candidatus Desulfaltia bathyphila</name>
    <dbReference type="NCBI Taxonomy" id="2841697"/>
    <lineage>
        <taxon>Bacteria</taxon>
        <taxon>Pseudomonadati</taxon>
        <taxon>Thermodesulfobacteriota</taxon>
        <taxon>Desulfobacteria</taxon>
        <taxon>Desulfobacterales</taxon>
        <taxon>Desulfobacterales incertae sedis</taxon>
        <taxon>Candidatus Desulfaltia</taxon>
    </lineage>
</organism>
<evidence type="ECO:0000256" key="2">
    <source>
        <dbReference type="ARBA" id="ARBA00022803"/>
    </source>
</evidence>
<feature type="transmembrane region" description="Helical" evidence="5">
    <location>
        <begin position="299"/>
        <end position="318"/>
    </location>
</feature>
<feature type="domain" description="Glycosyltransferase RgtA/B/C/D-like" evidence="6">
    <location>
        <begin position="97"/>
        <end position="204"/>
    </location>
</feature>
<evidence type="ECO:0000259" key="6">
    <source>
        <dbReference type="Pfam" id="PF13231"/>
    </source>
</evidence>
<dbReference type="InterPro" id="IPR038731">
    <property type="entry name" value="RgtA/B/C-like"/>
</dbReference>
<feature type="transmembrane region" description="Helical" evidence="5">
    <location>
        <begin position="423"/>
        <end position="443"/>
    </location>
</feature>
<dbReference type="SMART" id="SM00028">
    <property type="entry name" value="TPR"/>
    <property type="match status" value="6"/>
</dbReference>
<feature type="region of interest" description="Disordered" evidence="4">
    <location>
        <begin position="219"/>
        <end position="250"/>
    </location>
</feature>
<protein>
    <submittedName>
        <fullName evidence="7">Tetratricopeptide repeat protein</fullName>
    </submittedName>
</protein>
<dbReference type="Proteomes" id="UP000603545">
    <property type="component" value="Unassembled WGS sequence"/>
</dbReference>
<evidence type="ECO:0000256" key="3">
    <source>
        <dbReference type="PROSITE-ProRule" id="PRU00339"/>
    </source>
</evidence>
<comment type="caution">
    <text evidence="7">The sequence shown here is derived from an EMBL/GenBank/DDBJ whole genome shotgun (WGS) entry which is preliminary data.</text>
</comment>
<feature type="transmembrane region" description="Helical" evidence="5">
    <location>
        <begin position="99"/>
        <end position="117"/>
    </location>
</feature>
<dbReference type="PROSITE" id="PS50293">
    <property type="entry name" value="TPR_REGION"/>
    <property type="match status" value="5"/>
</dbReference>
<keyword evidence="1" id="KW-0677">Repeat</keyword>
<dbReference type="Pfam" id="PF13414">
    <property type="entry name" value="TPR_11"/>
    <property type="match status" value="3"/>
</dbReference>
<accession>A0A8J6T9Q5</accession>
<dbReference type="PROSITE" id="PS50005">
    <property type="entry name" value="TPR"/>
    <property type="match status" value="5"/>
</dbReference>
<gene>
    <name evidence="7" type="ORF">H8E80_01635</name>
</gene>
<evidence type="ECO:0000313" key="8">
    <source>
        <dbReference type="Proteomes" id="UP000603545"/>
    </source>
</evidence>
<keyword evidence="5" id="KW-1133">Transmembrane helix</keyword>
<dbReference type="SUPFAM" id="SSF48452">
    <property type="entry name" value="TPR-like"/>
    <property type="match status" value="1"/>
</dbReference>
<dbReference type="PANTHER" id="PTHR44227">
    <property type="match status" value="1"/>
</dbReference>
<evidence type="ECO:0000313" key="7">
    <source>
        <dbReference type="EMBL" id="MBC8198736.1"/>
    </source>
</evidence>
<feature type="transmembrane region" description="Helical" evidence="5">
    <location>
        <begin position="271"/>
        <end position="287"/>
    </location>
</feature>
<feature type="repeat" description="TPR" evidence="3">
    <location>
        <begin position="566"/>
        <end position="599"/>
    </location>
</feature>
<reference evidence="7 8" key="1">
    <citation type="submission" date="2020-08" db="EMBL/GenBank/DDBJ databases">
        <title>Bridging the membrane lipid divide: bacteria of the FCB group superphylum have the potential to synthesize archaeal ether lipids.</title>
        <authorList>
            <person name="Villanueva L."/>
            <person name="Von Meijenfeldt F.A.B."/>
            <person name="Westbye A.B."/>
            <person name="Yadav S."/>
            <person name="Hopmans E.C."/>
            <person name="Dutilh B.E."/>
            <person name="Sinninghe Damste J.S."/>
        </authorList>
    </citation>
    <scope>NUCLEOTIDE SEQUENCE [LARGE SCALE GENOMIC DNA]</scope>
    <source>
        <strain evidence="7">NIOZ-UU82</strain>
    </source>
</reference>
<evidence type="ECO:0000256" key="1">
    <source>
        <dbReference type="ARBA" id="ARBA00022737"/>
    </source>
</evidence>
<evidence type="ECO:0000256" key="5">
    <source>
        <dbReference type="SAM" id="Phobius"/>
    </source>
</evidence>
<dbReference type="Pfam" id="PF13231">
    <property type="entry name" value="PMT_2"/>
    <property type="match status" value="1"/>
</dbReference>
<feature type="repeat" description="TPR" evidence="3">
    <location>
        <begin position="464"/>
        <end position="497"/>
    </location>
</feature>
<feature type="compositionally biased region" description="Basic and acidic residues" evidence="4">
    <location>
        <begin position="219"/>
        <end position="232"/>
    </location>
</feature>
<keyword evidence="5" id="KW-0812">Transmembrane</keyword>
<feature type="transmembrane region" description="Helical" evidence="5">
    <location>
        <begin position="368"/>
        <end position="387"/>
    </location>
</feature>
<name>A0A8J6T9Q5_9BACT</name>
<evidence type="ECO:0000256" key="4">
    <source>
        <dbReference type="SAM" id="MobiDB-lite"/>
    </source>
</evidence>
<dbReference type="InterPro" id="IPR052346">
    <property type="entry name" value="O-mannosyl-transferase_TMTC"/>
</dbReference>
<sequence length="727" mass="82982">MINNETQKSPFFTLRREGVVCLFLALTVLAVYWQVGNHEFVNYDDRDYITENQHVQAGLTLKSIAWAFTSTHAGNWHPLTWLSHMLDCQIYGLNPCGHHFTSVFFHILNSILLFLVFKRMTGAFWKSAFVAALFALHPLHVESVAWAAERKDVLSAFFWMLTMGSYIRYVERPGTNRYLLVLLFFALGLMAKPMLITLPFVLLLLDYWPLGRFHVRKPEAAQPSEEKPQKDTKSKKRKSRKRLAKNAVQAKKTTGSDYQWSLALSLLWEKIPLFVLAAASSVVTFFVQQSGGAVRSLDALPLFVRISNALVSYISYIVKMILPHNMAILYPHPKDFSIWQVAGACLLLACISFIAIRSMKRYPYFAVGWLWYLGTLVPVIGLVQVGLQSMADRYTYIPLTGIFIIIAWGISDLAAKWCYKKEWLAAATAVFLSVLMVITWFQLRHWTNSITLFKHAINVTANNSIVHNNLGVTFAVQGKVSEAIKHYTEALRIRPKDVLAHNNLGNALKNQGKISEAIKHYIEALRIRPNYAKAHNDLGNALKNQGKISEAISHYSEALRIKPDYADAYYNLGNVLIKQGKIDEAICHYSEALRIKPDFAEARSNLEKVSAILKKIDEVIKKVQGLLEVNPEDPRLYYDLGNLYYKKGEFDKAIFQYQKSLSIQPDNPATYYNLACMYSMQNRVEKSIDFLKRAIEKGYDKWDNIKNDRDLENIRGTSGYKELVNSQ</sequence>
<feature type="compositionally biased region" description="Basic residues" evidence="4">
    <location>
        <begin position="233"/>
        <end position="244"/>
    </location>
</feature>
<dbReference type="PANTHER" id="PTHR44227:SF3">
    <property type="entry name" value="PROTEIN O-MANNOSYL-TRANSFERASE TMTC4"/>
    <property type="match status" value="1"/>
</dbReference>
<keyword evidence="5" id="KW-0472">Membrane</keyword>
<keyword evidence="2 3" id="KW-0802">TPR repeat</keyword>
<dbReference type="InterPro" id="IPR019734">
    <property type="entry name" value="TPR_rpt"/>
</dbReference>
<feature type="transmembrane region" description="Helical" evidence="5">
    <location>
        <begin position="338"/>
        <end position="356"/>
    </location>
</feature>
<feature type="repeat" description="TPR" evidence="3">
    <location>
        <begin position="532"/>
        <end position="565"/>
    </location>
</feature>
<feature type="transmembrane region" description="Helical" evidence="5">
    <location>
        <begin position="393"/>
        <end position="411"/>
    </location>
</feature>
<feature type="transmembrane region" description="Helical" evidence="5">
    <location>
        <begin position="18"/>
        <end position="35"/>
    </location>
</feature>
<dbReference type="Gene3D" id="1.25.40.10">
    <property type="entry name" value="Tetratricopeptide repeat domain"/>
    <property type="match status" value="3"/>
</dbReference>
<dbReference type="InterPro" id="IPR011990">
    <property type="entry name" value="TPR-like_helical_dom_sf"/>
</dbReference>
<dbReference type="NCBIfam" id="NF047558">
    <property type="entry name" value="TPR_END_plus"/>
    <property type="match status" value="1"/>
</dbReference>
<proteinExistence type="predicted"/>
<feature type="repeat" description="TPR" evidence="3">
    <location>
        <begin position="498"/>
        <end position="531"/>
    </location>
</feature>
<dbReference type="AlphaFoldDB" id="A0A8J6T9Q5"/>
<feature type="transmembrane region" description="Helical" evidence="5">
    <location>
        <begin position="178"/>
        <end position="205"/>
    </location>
</feature>